<dbReference type="InterPro" id="IPR052168">
    <property type="entry name" value="Cytochrome_b561_oxidase"/>
</dbReference>
<evidence type="ECO:0000256" key="10">
    <source>
        <dbReference type="ARBA" id="ARBA00023004"/>
    </source>
</evidence>
<dbReference type="Proteomes" id="UP000482155">
    <property type="component" value="Unassembled WGS sequence"/>
</dbReference>
<comment type="similarity">
    <text evidence="12">Belongs to the cytochrome b561 family.</text>
</comment>
<evidence type="ECO:0000256" key="4">
    <source>
        <dbReference type="ARBA" id="ARBA00022475"/>
    </source>
</evidence>
<keyword evidence="10" id="KW-0408">Iron</keyword>
<reference evidence="15 16" key="1">
    <citation type="submission" date="2020-02" db="EMBL/GenBank/DDBJ databases">
        <authorList>
            <person name="Kim M.K."/>
        </authorList>
    </citation>
    <scope>NUCLEOTIDE SEQUENCE [LARGE SCALE GENOMIC DNA]</scope>
    <source>
        <strain evidence="15 16">17J57-3</strain>
    </source>
</reference>
<evidence type="ECO:0000256" key="5">
    <source>
        <dbReference type="ARBA" id="ARBA00022617"/>
    </source>
</evidence>
<comment type="caution">
    <text evidence="15">The sequence shown here is derived from an EMBL/GenBank/DDBJ whole genome shotgun (WGS) entry which is preliminary data.</text>
</comment>
<feature type="transmembrane region" description="Helical" evidence="13">
    <location>
        <begin position="158"/>
        <end position="179"/>
    </location>
</feature>
<name>A0A6B3SN37_9BURK</name>
<dbReference type="PANTHER" id="PTHR30529:SF1">
    <property type="entry name" value="CYTOCHROME B561 HOMOLOG 2"/>
    <property type="match status" value="1"/>
</dbReference>
<comment type="cofactor">
    <cofactor evidence="1">
        <name>heme b</name>
        <dbReference type="ChEBI" id="CHEBI:60344"/>
    </cofactor>
</comment>
<feature type="transmembrane region" description="Helical" evidence="13">
    <location>
        <begin position="103"/>
        <end position="122"/>
    </location>
</feature>
<proteinExistence type="inferred from homology"/>
<evidence type="ECO:0000313" key="15">
    <source>
        <dbReference type="EMBL" id="NEX62141.1"/>
    </source>
</evidence>
<evidence type="ECO:0000256" key="7">
    <source>
        <dbReference type="ARBA" id="ARBA00022723"/>
    </source>
</evidence>
<dbReference type="InterPro" id="IPR016174">
    <property type="entry name" value="Di-haem_cyt_TM"/>
</dbReference>
<sequence>MPSERHPAVQSATRIAAGDDRTYYDTFSISLHWLTALLVIIQFILAVTWGAFPRPTRHLMIVAHMSLGIILTAVIAIRIVWRLTPGHAVAPATTGWIELASKAVHYLIYGMLAAEAVLGFILRWSGNESMSFFGLLIPPPFEPFSKPMHHLIGEIHEWNGWAIVILAAGHAAAALYHHYVLRDAVLGRMLPPARK</sequence>
<keyword evidence="7" id="KW-0479">Metal-binding</keyword>
<evidence type="ECO:0000256" key="6">
    <source>
        <dbReference type="ARBA" id="ARBA00022692"/>
    </source>
</evidence>
<dbReference type="GO" id="GO:0009055">
    <property type="term" value="F:electron transfer activity"/>
    <property type="evidence" value="ECO:0007669"/>
    <property type="project" value="InterPro"/>
</dbReference>
<feature type="domain" description="Cytochrome b561 bacterial/Ni-hydrogenase" evidence="14">
    <location>
        <begin position="24"/>
        <end position="191"/>
    </location>
</feature>
<evidence type="ECO:0000256" key="13">
    <source>
        <dbReference type="SAM" id="Phobius"/>
    </source>
</evidence>
<evidence type="ECO:0000256" key="3">
    <source>
        <dbReference type="ARBA" id="ARBA00022448"/>
    </source>
</evidence>
<gene>
    <name evidence="15" type="ORF">G3574_13710</name>
</gene>
<dbReference type="GO" id="GO:0046872">
    <property type="term" value="F:metal ion binding"/>
    <property type="evidence" value="ECO:0007669"/>
    <property type="project" value="UniProtKB-KW"/>
</dbReference>
<dbReference type="GO" id="GO:0020037">
    <property type="term" value="F:heme binding"/>
    <property type="evidence" value="ECO:0007669"/>
    <property type="project" value="TreeGrafter"/>
</dbReference>
<feature type="transmembrane region" description="Helical" evidence="13">
    <location>
        <begin position="31"/>
        <end position="52"/>
    </location>
</feature>
<keyword evidence="16" id="KW-1185">Reference proteome</keyword>
<keyword evidence="4" id="KW-1003">Cell membrane</keyword>
<feature type="transmembrane region" description="Helical" evidence="13">
    <location>
        <begin position="59"/>
        <end position="83"/>
    </location>
</feature>
<evidence type="ECO:0000256" key="2">
    <source>
        <dbReference type="ARBA" id="ARBA00004651"/>
    </source>
</evidence>
<dbReference type="RefSeq" id="WP_163964065.1">
    <property type="nucleotide sequence ID" value="NZ_JAAIVB010000045.1"/>
</dbReference>
<evidence type="ECO:0000259" key="14">
    <source>
        <dbReference type="Pfam" id="PF01292"/>
    </source>
</evidence>
<dbReference type="SUPFAM" id="SSF81342">
    <property type="entry name" value="Transmembrane di-heme cytochromes"/>
    <property type="match status" value="1"/>
</dbReference>
<dbReference type="InterPro" id="IPR011577">
    <property type="entry name" value="Cyt_b561_bac/Ni-Hgenase"/>
</dbReference>
<keyword evidence="11 13" id="KW-0472">Membrane</keyword>
<evidence type="ECO:0000256" key="11">
    <source>
        <dbReference type="ARBA" id="ARBA00023136"/>
    </source>
</evidence>
<comment type="subcellular location">
    <subcellularLocation>
        <location evidence="2">Cell membrane</location>
        <topology evidence="2">Multi-pass membrane protein</topology>
    </subcellularLocation>
</comment>
<keyword evidence="9 13" id="KW-1133">Transmembrane helix</keyword>
<keyword evidence="8" id="KW-0249">Electron transport</keyword>
<dbReference type="EMBL" id="JAAIVB010000045">
    <property type="protein sequence ID" value="NEX62141.1"/>
    <property type="molecule type" value="Genomic_DNA"/>
</dbReference>
<evidence type="ECO:0000256" key="12">
    <source>
        <dbReference type="ARBA" id="ARBA00037975"/>
    </source>
</evidence>
<evidence type="ECO:0000256" key="1">
    <source>
        <dbReference type="ARBA" id="ARBA00001970"/>
    </source>
</evidence>
<organism evidence="15 16">
    <name type="scientific">Noviherbaspirillum galbum</name>
    <dbReference type="NCBI Taxonomy" id="2709383"/>
    <lineage>
        <taxon>Bacteria</taxon>
        <taxon>Pseudomonadati</taxon>
        <taxon>Pseudomonadota</taxon>
        <taxon>Betaproteobacteria</taxon>
        <taxon>Burkholderiales</taxon>
        <taxon>Oxalobacteraceae</taxon>
        <taxon>Noviherbaspirillum</taxon>
    </lineage>
</organism>
<dbReference type="GO" id="GO:0022904">
    <property type="term" value="P:respiratory electron transport chain"/>
    <property type="evidence" value="ECO:0007669"/>
    <property type="project" value="InterPro"/>
</dbReference>
<accession>A0A6B3SN37</accession>
<protein>
    <submittedName>
        <fullName evidence="15">Cytochrome b</fullName>
    </submittedName>
</protein>
<keyword evidence="3" id="KW-0813">Transport</keyword>
<evidence type="ECO:0000313" key="16">
    <source>
        <dbReference type="Proteomes" id="UP000482155"/>
    </source>
</evidence>
<keyword evidence="6 13" id="KW-0812">Transmembrane</keyword>
<dbReference type="AlphaFoldDB" id="A0A6B3SN37"/>
<dbReference type="PANTHER" id="PTHR30529">
    <property type="entry name" value="CYTOCHROME B561"/>
    <property type="match status" value="1"/>
</dbReference>
<evidence type="ECO:0000256" key="9">
    <source>
        <dbReference type="ARBA" id="ARBA00022989"/>
    </source>
</evidence>
<dbReference type="GO" id="GO:0005886">
    <property type="term" value="C:plasma membrane"/>
    <property type="evidence" value="ECO:0007669"/>
    <property type="project" value="UniProtKB-SubCell"/>
</dbReference>
<dbReference type="Pfam" id="PF01292">
    <property type="entry name" value="Ni_hydr_CYTB"/>
    <property type="match status" value="1"/>
</dbReference>
<keyword evidence="5" id="KW-0349">Heme</keyword>
<evidence type="ECO:0000256" key="8">
    <source>
        <dbReference type="ARBA" id="ARBA00022982"/>
    </source>
</evidence>